<proteinExistence type="predicted"/>
<reference evidence="2" key="1">
    <citation type="submission" date="2023-03" db="EMBL/GenBank/DDBJ databases">
        <title>Massive genome expansion in bonnet fungi (Mycena s.s.) driven by repeated elements and novel gene families across ecological guilds.</title>
        <authorList>
            <consortium name="Lawrence Berkeley National Laboratory"/>
            <person name="Harder C.B."/>
            <person name="Miyauchi S."/>
            <person name="Viragh M."/>
            <person name="Kuo A."/>
            <person name="Thoen E."/>
            <person name="Andreopoulos B."/>
            <person name="Lu D."/>
            <person name="Skrede I."/>
            <person name="Drula E."/>
            <person name="Henrissat B."/>
            <person name="Morin E."/>
            <person name="Kohler A."/>
            <person name="Barry K."/>
            <person name="LaButti K."/>
            <person name="Morin E."/>
            <person name="Salamov A."/>
            <person name="Lipzen A."/>
            <person name="Mereny Z."/>
            <person name="Hegedus B."/>
            <person name="Baldrian P."/>
            <person name="Stursova M."/>
            <person name="Weitz H."/>
            <person name="Taylor A."/>
            <person name="Grigoriev I.V."/>
            <person name="Nagy L.G."/>
            <person name="Martin F."/>
            <person name="Kauserud H."/>
        </authorList>
    </citation>
    <scope>NUCLEOTIDE SEQUENCE</scope>
    <source>
        <strain evidence="2">CBHHK200</strain>
    </source>
</reference>
<evidence type="ECO:0000313" key="2">
    <source>
        <dbReference type="EMBL" id="KAJ7032880.1"/>
    </source>
</evidence>
<dbReference type="Proteomes" id="UP001218188">
    <property type="component" value="Unassembled WGS sequence"/>
</dbReference>
<comment type="caution">
    <text evidence="2">The sequence shown here is derived from an EMBL/GenBank/DDBJ whole genome shotgun (WGS) entry which is preliminary data.</text>
</comment>
<protein>
    <submittedName>
        <fullName evidence="2">Uncharacterized protein</fullName>
    </submittedName>
</protein>
<name>A0AAD6SSK8_9AGAR</name>
<dbReference type="EMBL" id="JARJCM010000069">
    <property type="protein sequence ID" value="KAJ7032880.1"/>
    <property type="molecule type" value="Genomic_DNA"/>
</dbReference>
<evidence type="ECO:0000313" key="3">
    <source>
        <dbReference type="Proteomes" id="UP001218188"/>
    </source>
</evidence>
<keyword evidence="3" id="KW-1185">Reference proteome</keyword>
<feature type="region of interest" description="Disordered" evidence="1">
    <location>
        <begin position="133"/>
        <end position="156"/>
    </location>
</feature>
<gene>
    <name evidence="2" type="ORF">C8F04DRAFT_639485</name>
</gene>
<sequence>MRSCPPRSPFAPLQSSMAVRHQGSLYSLSPGVANISSDRNAYHSSSLYGASFGGNIPSLPLRPISYARDFCRRSPGAVAGLQLCRITDGGSSLVPVPGGGCHSPANTPETPDTHTACGRVALSQGRVRDIPLGHRPTGAHIPPSTVSRPVVRAGRV</sequence>
<dbReference type="AlphaFoldDB" id="A0AAD6SSK8"/>
<accession>A0AAD6SSK8</accession>
<organism evidence="2 3">
    <name type="scientific">Mycena alexandri</name>
    <dbReference type="NCBI Taxonomy" id="1745969"/>
    <lineage>
        <taxon>Eukaryota</taxon>
        <taxon>Fungi</taxon>
        <taxon>Dikarya</taxon>
        <taxon>Basidiomycota</taxon>
        <taxon>Agaricomycotina</taxon>
        <taxon>Agaricomycetes</taxon>
        <taxon>Agaricomycetidae</taxon>
        <taxon>Agaricales</taxon>
        <taxon>Marasmiineae</taxon>
        <taxon>Mycenaceae</taxon>
        <taxon>Mycena</taxon>
    </lineage>
</organism>
<evidence type="ECO:0000256" key="1">
    <source>
        <dbReference type="SAM" id="MobiDB-lite"/>
    </source>
</evidence>